<dbReference type="InterPro" id="IPR017853">
    <property type="entry name" value="GH"/>
</dbReference>
<dbReference type="Gene3D" id="3.20.20.80">
    <property type="entry name" value="Glycosidases"/>
    <property type="match status" value="1"/>
</dbReference>
<keyword evidence="3" id="KW-1185">Reference proteome</keyword>
<organism evidence="2 3">
    <name type="scientific">Nonomuraea purpurea</name>
    <dbReference type="NCBI Taxonomy" id="1849276"/>
    <lineage>
        <taxon>Bacteria</taxon>
        <taxon>Bacillati</taxon>
        <taxon>Actinomycetota</taxon>
        <taxon>Actinomycetes</taxon>
        <taxon>Streptosporangiales</taxon>
        <taxon>Streptosporangiaceae</taxon>
        <taxon>Nonomuraea</taxon>
    </lineage>
</organism>
<name>A0ABV8GQR8_9ACTN</name>
<dbReference type="EMBL" id="JBHSBI010000040">
    <property type="protein sequence ID" value="MFC4015120.1"/>
    <property type="molecule type" value="Genomic_DNA"/>
</dbReference>
<comment type="caution">
    <text evidence="2">The sequence shown here is derived from an EMBL/GenBank/DDBJ whole genome shotgun (WGS) entry which is preliminary data.</text>
</comment>
<sequence length="311" mass="35927">MTYLPITGTFIDEITVDIPSQNWGAAEWEREFDTFVEAGLDTVVLIRAGCGERLACPSTAVSDQVRTLPVYVDLVRLFLDLSAARGIKFYLGLYDSNYHWYRHDWKTEVRINRAFITEMWQRYGDSPAFAGWYLPHETTDSSLRILDINTALAEEVKNLTGLPVLISPYYMGRPDIAGHTEPRTLPRSPEEHGHVWQEIFERYTGLVDHCAFQDATTDPLRLVDYTKATVEAAKGSGIAIWSNAETFDRDMPIRFPPTDWRKLAHRLDAVQPYVEKIITFEFPHFMSPNSMWPSAHGLYRRYRELIEDRTR</sequence>
<dbReference type="RefSeq" id="WP_379534940.1">
    <property type="nucleotide sequence ID" value="NZ_JBHSBI010000040.1"/>
</dbReference>
<proteinExistence type="predicted"/>
<evidence type="ECO:0000313" key="3">
    <source>
        <dbReference type="Proteomes" id="UP001595851"/>
    </source>
</evidence>
<reference evidence="3" key="1">
    <citation type="journal article" date="2019" name="Int. J. Syst. Evol. Microbiol.">
        <title>The Global Catalogue of Microorganisms (GCM) 10K type strain sequencing project: providing services to taxonomists for standard genome sequencing and annotation.</title>
        <authorList>
            <consortium name="The Broad Institute Genomics Platform"/>
            <consortium name="The Broad Institute Genome Sequencing Center for Infectious Disease"/>
            <person name="Wu L."/>
            <person name="Ma J."/>
        </authorList>
    </citation>
    <scope>NUCLEOTIDE SEQUENCE [LARGE SCALE GENOMIC DNA]</scope>
    <source>
        <strain evidence="3">TBRC 1276</strain>
    </source>
</reference>
<dbReference type="Proteomes" id="UP001595851">
    <property type="component" value="Unassembled WGS sequence"/>
</dbReference>
<gene>
    <name evidence="2" type="ORF">ACFOY2_48450</name>
</gene>
<protein>
    <submittedName>
        <fullName evidence="2">DUF4434 domain-containing protein</fullName>
    </submittedName>
</protein>
<evidence type="ECO:0000259" key="1">
    <source>
        <dbReference type="Pfam" id="PF14488"/>
    </source>
</evidence>
<dbReference type="InterPro" id="IPR027849">
    <property type="entry name" value="DUF4434"/>
</dbReference>
<dbReference type="Pfam" id="PF14488">
    <property type="entry name" value="DUF4434"/>
    <property type="match status" value="1"/>
</dbReference>
<accession>A0ABV8GQR8</accession>
<evidence type="ECO:0000313" key="2">
    <source>
        <dbReference type="EMBL" id="MFC4015120.1"/>
    </source>
</evidence>
<dbReference type="SUPFAM" id="SSF51445">
    <property type="entry name" value="(Trans)glycosidases"/>
    <property type="match status" value="1"/>
</dbReference>
<feature type="domain" description="DUF4434" evidence="1">
    <location>
        <begin position="6"/>
        <end position="291"/>
    </location>
</feature>